<sequence>MSEAEERLFALGLLRPSPGGGRVAISPESAADALLAPLEQEILQRRIAMATTRARLHSLSGDYLEARSMRSAKSSIEVVEGIENIRAVIDDLARTCTESLDALVPGRPPEEAIRAATPLDLEVLERGVRMRQLIQQAARNHWAVAQYTETLVGAGAQVRTASVLPARLLIYDRGCAVLPLDPRHSAAGAALVRDPAVLAFLQQLFEHYWDRAVDFAKDDQKGGPEPTGVERNVLLLMAAGKKDEAIAHQLGMSPRSVSRIVARLMDRLGADSRFQAGARAASNGWLS</sequence>
<dbReference type="CDD" id="cd06170">
    <property type="entry name" value="LuxR_C_like"/>
    <property type="match status" value="1"/>
</dbReference>
<protein>
    <submittedName>
        <fullName evidence="2">Helix-turn-helix transcriptional regulator</fullName>
    </submittedName>
</protein>
<dbReference type="PROSITE" id="PS50043">
    <property type="entry name" value="HTH_LUXR_2"/>
    <property type="match status" value="1"/>
</dbReference>
<dbReference type="InterPro" id="IPR036388">
    <property type="entry name" value="WH-like_DNA-bd_sf"/>
</dbReference>
<name>A0ABU2L8N7_9ACTN</name>
<dbReference type="InterPro" id="IPR000792">
    <property type="entry name" value="Tscrpt_reg_LuxR_C"/>
</dbReference>
<dbReference type="InterPro" id="IPR016032">
    <property type="entry name" value="Sig_transdc_resp-reg_C-effctor"/>
</dbReference>
<dbReference type="RefSeq" id="WP_311630807.1">
    <property type="nucleotide sequence ID" value="NZ_JAVREN010000015.1"/>
</dbReference>
<dbReference type="EMBL" id="JAVREN010000015">
    <property type="protein sequence ID" value="MDT0307860.1"/>
    <property type="molecule type" value="Genomic_DNA"/>
</dbReference>
<dbReference type="SMART" id="SM00421">
    <property type="entry name" value="HTH_LUXR"/>
    <property type="match status" value="1"/>
</dbReference>
<accession>A0ABU2L8N7</accession>
<dbReference type="Gene3D" id="1.10.10.10">
    <property type="entry name" value="Winged helix-like DNA-binding domain superfamily/Winged helix DNA-binding domain"/>
    <property type="match status" value="1"/>
</dbReference>
<feature type="domain" description="HTH luxR-type" evidence="1">
    <location>
        <begin position="219"/>
        <end position="284"/>
    </location>
</feature>
<evidence type="ECO:0000259" key="1">
    <source>
        <dbReference type="PROSITE" id="PS50043"/>
    </source>
</evidence>
<proteinExistence type="predicted"/>
<dbReference type="Pfam" id="PF00196">
    <property type="entry name" value="GerE"/>
    <property type="match status" value="1"/>
</dbReference>
<evidence type="ECO:0000313" key="2">
    <source>
        <dbReference type="EMBL" id="MDT0307860.1"/>
    </source>
</evidence>
<organism evidence="2 3">
    <name type="scientific">Streptomyces boetiae</name>
    <dbReference type="NCBI Taxonomy" id="3075541"/>
    <lineage>
        <taxon>Bacteria</taxon>
        <taxon>Bacillati</taxon>
        <taxon>Actinomycetota</taxon>
        <taxon>Actinomycetes</taxon>
        <taxon>Kitasatosporales</taxon>
        <taxon>Streptomycetaceae</taxon>
        <taxon>Streptomyces</taxon>
    </lineage>
</organism>
<dbReference type="Proteomes" id="UP001183388">
    <property type="component" value="Unassembled WGS sequence"/>
</dbReference>
<dbReference type="PANTHER" id="PTHR34293:SF1">
    <property type="entry name" value="HTH-TYPE TRANSCRIPTIONAL REGULATOR TRMBL2"/>
    <property type="match status" value="1"/>
</dbReference>
<dbReference type="InterPro" id="IPR051797">
    <property type="entry name" value="TrmB-like"/>
</dbReference>
<dbReference type="PANTHER" id="PTHR34293">
    <property type="entry name" value="HTH-TYPE TRANSCRIPTIONAL REGULATOR TRMBL2"/>
    <property type="match status" value="1"/>
</dbReference>
<gene>
    <name evidence="2" type="ORF">RM780_12925</name>
</gene>
<keyword evidence="3" id="KW-1185">Reference proteome</keyword>
<evidence type="ECO:0000313" key="3">
    <source>
        <dbReference type="Proteomes" id="UP001183388"/>
    </source>
</evidence>
<comment type="caution">
    <text evidence="2">The sequence shown here is derived from an EMBL/GenBank/DDBJ whole genome shotgun (WGS) entry which is preliminary data.</text>
</comment>
<reference evidence="3" key="1">
    <citation type="submission" date="2023-07" db="EMBL/GenBank/DDBJ databases">
        <title>30 novel species of actinomycetes from the DSMZ collection.</title>
        <authorList>
            <person name="Nouioui I."/>
        </authorList>
    </citation>
    <scope>NUCLEOTIDE SEQUENCE [LARGE SCALE GENOMIC DNA]</scope>
    <source>
        <strain evidence="3">DSM 44917</strain>
    </source>
</reference>
<dbReference type="SUPFAM" id="SSF46894">
    <property type="entry name" value="C-terminal effector domain of the bipartite response regulators"/>
    <property type="match status" value="1"/>
</dbReference>